<dbReference type="PANTHER" id="PTHR18884">
    <property type="entry name" value="SEPTIN"/>
    <property type="match status" value="1"/>
</dbReference>
<name>A0A493TPY7_ANAPP</name>
<feature type="region of interest" description="Disordered" evidence="2">
    <location>
        <begin position="88"/>
        <end position="171"/>
    </location>
</feature>
<dbReference type="Gene3D" id="3.40.50.300">
    <property type="entry name" value="P-loop containing nucleotide triphosphate hydrolases"/>
    <property type="match status" value="1"/>
</dbReference>
<evidence type="ECO:0000256" key="1">
    <source>
        <dbReference type="RuleBase" id="RU004560"/>
    </source>
</evidence>
<dbReference type="STRING" id="8840.ENSAPLP00000027884"/>
<feature type="region of interest" description="Disordered" evidence="2">
    <location>
        <begin position="447"/>
        <end position="476"/>
    </location>
</feature>
<reference evidence="4" key="3">
    <citation type="submission" date="2025-09" db="UniProtKB">
        <authorList>
            <consortium name="Ensembl"/>
        </authorList>
    </citation>
    <scope>IDENTIFICATION</scope>
</reference>
<protein>
    <recommendedName>
        <fullName evidence="3">Septin-type G domain-containing protein</fullName>
    </recommendedName>
</protein>
<feature type="compositionally biased region" description="Basic and acidic residues" evidence="2">
    <location>
        <begin position="97"/>
        <end position="111"/>
    </location>
</feature>
<proteinExistence type="inferred from homology"/>
<dbReference type="Pfam" id="PF00735">
    <property type="entry name" value="Septin"/>
    <property type="match status" value="1"/>
</dbReference>
<evidence type="ECO:0000259" key="3">
    <source>
        <dbReference type="Pfam" id="PF00735"/>
    </source>
</evidence>
<comment type="similarity">
    <text evidence="1">Belongs to the TRAFAC class TrmE-Era-EngA-EngB-Septin-like GTPase superfamily. Septin GTPase family.</text>
</comment>
<keyword evidence="5" id="KW-1185">Reference proteome</keyword>
<keyword evidence="1" id="KW-0342">GTP-binding</keyword>
<dbReference type="InterPro" id="IPR030379">
    <property type="entry name" value="G_SEPTIN_dom"/>
</dbReference>
<dbReference type="AlphaFoldDB" id="A0A493TPY7"/>
<accession>A0A493TPY7</accession>
<evidence type="ECO:0000313" key="4">
    <source>
        <dbReference type="Ensembl" id="ENSAPLP00000027884.1"/>
    </source>
</evidence>
<feature type="domain" description="Septin-type G" evidence="3">
    <location>
        <begin position="251"/>
        <end position="289"/>
    </location>
</feature>
<keyword evidence="1" id="KW-0547">Nucleotide-binding</keyword>
<evidence type="ECO:0000256" key="2">
    <source>
        <dbReference type="SAM" id="MobiDB-lite"/>
    </source>
</evidence>
<organism evidence="4 5">
    <name type="scientific">Anas platyrhynchos platyrhynchos</name>
    <name type="common">Northern mallard</name>
    <dbReference type="NCBI Taxonomy" id="8840"/>
    <lineage>
        <taxon>Eukaryota</taxon>
        <taxon>Metazoa</taxon>
        <taxon>Chordata</taxon>
        <taxon>Craniata</taxon>
        <taxon>Vertebrata</taxon>
        <taxon>Euteleostomi</taxon>
        <taxon>Archelosauria</taxon>
        <taxon>Archosauria</taxon>
        <taxon>Dinosauria</taxon>
        <taxon>Saurischia</taxon>
        <taxon>Theropoda</taxon>
        <taxon>Coelurosauria</taxon>
        <taxon>Aves</taxon>
        <taxon>Neognathae</taxon>
        <taxon>Galloanserae</taxon>
        <taxon>Anseriformes</taxon>
        <taxon>Anatidae</taxon>
        <taxon>Anatinae</taxon>
        <taxon>Anas</taxon>
    </lineage>
</organism>
<dbReference type="GeneTree" id="ENSGT00940000157152"/>
<reference evidence="4" key="2">
    <citation type="submission" date="2025-08" db="UniProtKB">
        <authorList>
            <consortium name="Ensembl"/>
        </authorList>
    </citation>
    <scope>IDENTIFICATION</scope>
</reference>
<evidence type="ECO:0000313" key="5">
    <source>
        <dbReference type="Proteomes" id="UP000016666"/>
    </source>
</evidence>
<dbReference type="Ensembl" id="ENSAPLT00000037249.1">
    <property type="protein sequence ID" value="ENSAPLP00000027884.1"/>
    <property type="gene ID" value="ENSAPLG00000026800.1"/>
</dbReference>
<dbReference type="Proteomes" id="UP000016666">
    <property type="component" value="Unassembled WGS sequence"/>
</dbReference>
<dbReference type="GO" id="GO:0005525">
    <property type="term" value="F:GTP binding"/>
    <property type="evidence" value="ECO:0007669"/>
    <property type="project" value="UniProtKB-KW"/>
</dbReference>
<reference evidence="5" key="1">
    <citation type="submission" date="2017-10" db="EMBL/GenBank/DDBJ databases">
        <title>A new Pekin duck reference genome.</title>
        <authorList>
            <person name="Hou Z.-C."/>
            <person name="Zhou Z.-K."/>
            <person name="Zhu F."/>
            <person name="Hou S.-S."/>
        </authorList>
    </citation>
    <scope>NUCLEOTIDE SEQUENCE [LARGE SCALE GENOMIC DNA]</scope>
</reference>
<dbReference type="SUPFAM" id="SSF52540">
    <property type="entry name" value="P-loop containing nucleoside triphosphate hydrolases"/>
    <property type="match status" value="1"/>
</dbReference>
<sequence>MPRGARTLLSPCSPHACPGAATVVPLFFFFPRFPPAPALGVHEAGCGGLGVPMLSGAAVGVPSFLTPFPPQIKRFLKEDSEEAELTQFLRDCPPTDTPRKVEPLEGRREPGHPLCGRVPAEEPADDRDARPFSRPRPLDAQQLITAPPPPSPSRPRSPWGQLDPYDSSEVRAVGPWGVGGLGGGDKGVSFCPQRMCLPSEPKGTPWIAWGGTAPVGKAASPVPRPLSLQDDKEYVGFATLPNQVHRKSVKKGFDFTLMVAGESGLGKSTLVNSLFLTDMYRDRKFLNAEGKDSPHRAPGSSCEHPDCCGEGMRVGLEGHLHLCPTPRGWQLLSAPSWAPPVPHTRVCPFWASPKAEAGAMFCQGSGAPQHGAPPTRLCPGLQSRGGTKPGLLGWGQSGSGTQCHVDGSTSAAVATLIKNSPKGPDPRSPGGLLGLFGLPGAIFSLNEHTQPHTRRAMRASLGRGDAETRGVQGGWG</sequence>
<feature type="compositionally biased region" description="Pro residues" evidence="2">
    <location>
        <begin position="146"/>
        <end position="155"/>
    </location>
</feature>
<dbReference type="InterPro" id="IPR027417">
    <property type="entry name" value="P-loop_NTPase"/>
</dbReference>